<dbReference type="AlphaFoldDB" id="A0A2K9ZAL9"/>
<sequence length="35" mass="3688">MMVSLAICRMNESTTAYSRPGLCFKHGGGLGEGRG</sequence>
<dbReference type="Proteomes" id="UP000238523">
    <property type="component" value="Chromosome"/>
</dbReference>
<protein>
    <submittedName>
        <fullName evidence="1">Uncharacterized protein</fullName>
    </submittedName>
</protein>
<evidence type="ECO:0000313" key="2">
    <source>
        <dbReference type="Proteomes" id="UP000238523"/>
    </source>
</evidence>
<name>A0A2K9ZAL9_RHILE</name>
<dbReference type="EMBL" id="CP025012">
    <property type="protein sequence ID" value="AUW45306.1"/>
    <property type="molecule type" value="Genomic_DNA"/>
</dbReference>
<organism evidence="1 2">
    <name type="scientific">Rhizobium leguminosarum</name>
    <dbReference type="NCBI Taxonomy" id="384"/>
    <lineage>
        <taxon>Bacteria</taxon>
        <taxon>Pseudomonadati</taxon>
        <taxon>Pseudomonadota</taxon>
        <taxon>Alphaproteobacteria</taxon>
        <taxon>Hyphomicrobiales</taxon>
        <taxon>Rhizobiaceae</taxon>
        <taxon>Rhizobium/Agrobacterium group</taxon>
        <taxon>Rhizobium</taxon>
    </lineage>
</organism>
<reference evidence="1 2" key="1">
    <citation type="submission" date="2017-11" db="EMBL/GenBank/DDBJ databases">
        <title>Complete genome of Rhizobium leguminosarum Norway, an ineffective micro-symbiont.</title>
        <authorList>
            <person name="Hoffrichter A."/>
            <person name="Liang J."/>
            <person name="Brachmann A."/>
            <person name="Marin M."/>
        </authorList>
    </citation>
    <scope>NUCLEOTIDE SEQUENCE [LARGE SCALE GENOMIC DNA]</scope>
    <source>
        <strain evidence="1 2">Norway</strain>
    </source>
</reference>
<gene>
    <name evidence="1" type="ORF">CUJ84_Chr005015</name>
</gene>
<evidence type="ECO:0000313" key="1">
    <source>
        <dbReference type="EMBL" id="AUW45306.1"/>
    </source>
</evidence>
<proteinExistence type="predicted"/>
<accession>A0A2K9ZAL9</accession>